<keyword evidence="3" id="KW-1185">Reference proteome</keyword>
<dbReference type="PANTHER" id="PTHR11422">
    <property type="entry name" value="T-CELL SURFACE GLYCOPROTEIN CD4"/>
    <property type="match status" value="1"/>
</dbReference>
<dbReference type="GO" id="GO:0045121">
    <property type="term" value="C:membrane raft"/>
    <property type="evidence" value="ECO:0007669"/>
    <property type="project" value="TreeGrafter"/>
</dbReference>
<dbReference type="AlphaFoldDB" id="A0A8C1FEB7"/>
<dbReference type="InterPro" id="IPR007110">
    <property type="entry name" value="Ig-like_dom"/>
</dbReference>
<dbReference type="Proteomes" id="UP001108240">
    <property type="component" value="Unplaced"/>
</dbReference>
<dbReference type="GO" id="GO:0009897">
    <property type="term" value="C:external side of plasma membrane"/>
    <property type="evidence" value="ECO:0007669"/>
    <property type="project" value="TreeGrafter"/>
</dbReference>
<reference evidence="2" key="2">
    <citation type="submission" date="2025-09" db="UniProtKB">
        <authorList>
            <consortium name="Ensembl"/>
        </authorList>
    </citation>
    <scope>IDENTIFICATION</scope>
</reference>
<dbReference type="Gene3D" id="2.60.40.10">
    <property type="entry name" value="Immunoglobulins"/>
    <property type="match status" value="1"/>
</dbReference>
<feature type="domain" description="Ig-like" evidence="1">
    <location>
        <begin position="63"/>
        <end position="164"/>
    </location>
</feature>
<dbReference type="InterPro" id="IPR013783">
    <property type="entry name" value="Ig-like_fold"/>
</dbReference>
<dbReference type="OMA" id="WRCEITH"/>
<dbReference type="InterPro" id="IPR036179">
    <property type="entry name" value="Ig-like_dom_sf"/>
</dbReference>
<dbReference type="PROSITE" id="PS50835">
    <property type="entry name" value="IG_LIKE"/>
    <property type="match status" value="1"/>
</dbReference>
<organism evidence="2 3">
    <name type="scientific">Cyprinus carpio carpio</name>
    <dbReference type="NCBI Taxonomy" id="630221"/>
    <lineage>
        <taxon>Eukaryota</taxon>
        <taxon>Metazoa</taxon>
        <taxon>Chordata</taxon>
        <taxon>Craniata</taxon>
        <taxon>Vertebrata</taxon>
        <taxon>Euteleostomi</taxon>
        <taxon>Actinopterygii</taxon>
        <taxon>Neopterygii</taxon>
        <taxon>Teleostei</taxon>
        <taxon>Ostariophysi</taxon>
        <taxon>Cypriniformes</taxon>
        <taxon>Cyprinidae</taxon>
        <taxon>Cyprininae</taxon>
        <taxon>Cyprinus</taxon>
    </lineage>
</organism>
<dbReference type="GO" id="GO:0042110">
    <property type="term" value="P:T cell activation"/>
    <property type="evidence" value="ECO:0007669"/>
    <property type="project" value="TreeGrafter"/>
</dbReference>
<dbReference type="SUPFAM" id="SSF48726">
    <property type="entry name" value="Immunoglobulin"/>
    <property type="match status" value="1"/>
</dbReference>
<evidence type="ECO:0000313" key="3">
    <source>
        <dbReference type="Proteomes" id="UP001108240"/>
    </source>
</evidence>
<accession>A0A8C1FEB7</accession>
<name>A0A8C1FEB7_CYPCA</name>
<dbReference type="GO" id="GO:0070374">
    <property type="term" value="P:positive regulation of ERK1 and ERK2 cascade"/>
    <property type="evidence" value="ECO:0007669"/>
    <property type="project" value="TreeGrafter"/>
</dbReference>
<dbReference type="GO" id="GO:0042289">
    <property type="term" value="F:MHC class II protein binding"/>
    <property type="evidence" value="ECO:0007669"/>
    <property type="project" value="TreeGrafter"/>
</dbReference>
<evidence type="ECO:0000313" key="2">
    <source>
        <dbReference type="Ensembl" id="ENSCCRP00000090922.2"/>
    </source>
</evidence>
<dbReference type="CDD" id="cd00096">
    <property type="entry name" value="Ig"/>
    <property type="match status" value="1"/>
</dbReference>
<evidence type="ECO:0000259" key="1">
    <source>
        <dbReference type="PROSITE" id="PS50835"/>
    </source>
</evidence>
<dbReference type="PANTHER" id="PTHR11422:SF5">
    <property type="entry name" value="DIVERSE IMMUNOGLOBULIN DOMAIN-CONTAINING PROTEIN 1.1 ISOFORM X1-RELATED"/>
    <property type="match status" value="1"/>
</dbReference>
<dbReference type="GO" id="GO:1990782">
    <property type="term" value="F:protein tyrosine kinase binding"/>
    <property type="evidence" value="ECO:0007669"/>
    <property type="project" value="TreeGrafter"/>
</dbReference>
<proteinExistence type="predicted"/>
<dbReference type="GeneTree" id="ENSGT00390000001745"/>
<dbReference type="GO" id="GO:0035723">
    <property type="term" value="P:interleukin-15-mediated signaling pathway"/>
    <property type="evidence" value="ECO:0007669"/>
    <property type="project" value="TreeGrafter"/>
</dbReference>
<sequence length="210" mass="23714">MIAGGKKKQDTERHERLSLGSDCSLNIRNVTKEDYGSYTCRQYVNGQQGTDARVFLHVLHVSPSSSQNEISPGSFVTLSCQLYSFAGASCDDLIRSKGIQLIWVNQTGVKLTIADSRYQISAPGHCIRNLTAKLLNEDDKRKWRCEITHRNQVKTSDTYAAKISVQQKWAPCRNDLCTAVDAPLLERTPDCNRVQRELFNPLMHRIRTAN</sequence>
<protein>
    <recommendedName>
        <fullName evidence="1">Ig-like domain-containing protein</fullName>
    </recommendedName>
</protein>
<reference evidence="2" key="1">
    <citation type="submission" date="2025-08" db="UniProtKB">
        <authorList>
            <consortium name="Ensembl"/>
        </authorList>
    </citation>
    <scope>IDENTIFICATION</scope>
</reference>
<dbReference type="Ensembl" id="ENSCCRT00000098711.2">
    <property type="protein sequence ID" value="ENSCCRP00000090922.2"/>
    <property type="gene ID" value="ENSCCRG00000049237.2"/>
</dbReference>